<proteinExistence type="inferred from homology"/>
<dbReference type="CDD" id="cd20261">
    <property type="entry name" value="Complex1_LYR_LYRM1"/>
    <property type="match status" value="1"/>
</dbReference>
<dbReference type="InterPro" id="IPR008011">
    <property type="entry name" value="Complex1_LYR_dom"/>
</dbReference>
<dbReference type="EMBL" id="GDRN01088786">
    <property type="protein sequence ID" value="JAI60775.1"/>
    <property type="molecule type" value="Transcribed_RNA"/>
</dbReference>
<dbReference type="EMBL" id="GDRN01088784">
    <property type="protein sequence ID" value="JAI60776.1"/>
    <property type="molecule type" value="Transcribed_RNA"/>
</dbReference>
<dbReference type="PANTHER" id="PTHR14273">
    <property type="entry name" value="LYR MOTIF-CONTAINING PROTEIN 1"/>
    <property type="match status" value="1"/>
</dbReference>
<accession>A0A0N7ZB64</accession>
<dbReference type="PANTHER" id="PTHR14273:SF0">
    <property type="entry name" value="LYR MOTIF-CONTAINING PROTEIN 1"/>
    <property type="match status" value="1"/>
</dbReference>
<dbReference type="EMBL" id="GDRN01088788">
    <property type="protein sequence ID" value="JAI60773.1"/>
    <property type="molecule type" value="Transcribed_RNA"/>
</dbReference>
<evidence type="ECO:0000313" key="4">
    <source>
        <dbReference type="EMBL" id="JAI60776.1"/>
    </source>
</evidence>
<evidence type="ECO:0000256" key="1">
    <source>
        <dbReference type="ARBA" id="ARBA00009508"/>
    </source>
</evidence>
<sequence length="118" mass="13914">MAEGLRRQVLSVYRHILRVGRRWEALEPAHTQEERQYILAEARTLFRANQHLTDSAAIRECLVEAESRLEIALHYRTPFPRPVNMPPLTITKSWGKRNLQRQRRARPVYVKSLDTEPT</sequence>
<evidence type="ECO:0000256" key="2">
    <source>
        <dbReference type="SAM" id="MobiDB-lite"/>
    </source>
</evidence>
<feature type="domain" description="Complex 1 LYR protein" evidence="3">
    <location>
        <begin position="7"/>
        <end position="70"/>
    </location>
</feature>
<feature type="region of interest" description="Disordered" evidence="2">
    <location>
        <begin position="98"/>
        <end position="118"/>
    </location>
</feature>
<dbReference type="AlphaFoldDB" id="A0A0N7ZB64"/>
<dbReference type="EMBL" id="GDRN01088787">
    <property type="protein sequence ID" value="JAI60774.1"/>
    <property type="molecule type" value="Transcribed_RNA"/>
</dbReference>
<dbReference type="EMBL" id="GDRN01088783">
    <property type="protein sequence ID" value="JAI60777.1"/>
    <property type="molecule type" value="Transcribed_RNA"/>
</dbReference>
<comment type="similarity">
    <text evidence="1">Belongs to the complex I LYR family.</text>
</comment>
<dbReference type="GO" id="GO:0005739">
    <property type="term" value="C:mitochondrion"/>
    <property type="evidence" value="ECO:0007669"/>
    <property type="project" value="TreeGrafter"/>
</dbReference>
<dbReference type="Pfam" id="PF05347">
    <property type="entry name" value="Complex1_LYR"/>
    <property type="match status" value="1"/>
</dbReference>
<organism evidence="4">
    <name type="scientific">Scylla olivacea</name>
    <name type="common">Orange mud crab</name>
    <name type="synonym">Cancer olivacea</name>
    <dbReference type="NCBI Taxonomy" id="85551"/>
    <lineage>
        <taxon>Eukaryota</taxon>
        <taxon>Metazoa</taxon>
        <taxon>Ecdysozoa</taxon>
        <taxon>Arthropoda</taxon>
        <taxon>Crustacea</taxon>
        <taxon>Multicrustacea</taxon>
        <taxon>Malacostraca</taxon>
        <taxon>Eumalacostraca</taxon>
        <taxon>Eucarida</taxon>
        <taxon>Decapoda</taxon>
        <taxon>Pleocyemata</taxon>
        <taxon>Brachyura</taxon>
        <taxon>Eubrachyura</taxon>
        <taxon>Portunoidea</taxon>
        <taxon>Portunidae</taxon>
        <taxon>Portuninae</taxon>
        <taxon>Scylla</taxon>
    </lineage>
</organism>
<dbReference type="InterPro" id="IPR040330">
    <property type="entry name" value="LYRM1"/>
</dbReference>
<reference evidence="4" key="1">
    <citation type="submission" date="2015-09" db="EMBL/GenBank/DDBJ databases">
        <title>Scylla olivacea transcriptome.</title>
        <authorList>
            <person name="Ikhwanuddin M."/>
        </authorList>
    </citation>
    <scope>NUCLEOTIDE SEQUENCE</scope>
</reference>
<protein>
    <recommendedName>
        <fullName evidence="3">Complex 1 LYR protein domain-containing protein</fullName>
    </recommendedName>
</protein>
<evidence type="ECO:0000259" key="3">
    <source>
        <dbReference type="Pfam" id="PF05347"/>
    </source>
</evidence>
<name>A0A0N7ZB64_SCYOL</name>
<dbReference type="InterPro" id="IPR045294">
    <property type="entry name" value="Complex1_LYR_LYRM1"/>
</dbReference>